<feature type="region of interest" description="Disordered" evidence="1">
    <location>
        <begin position="1"/>
        <end position="84"/>
    </location>
</feature>
<proteinExistence type="predicted"/>
<evidence type="ECO:0000313" key="3">
    <source>
        <dbReference type="Ensembl" id="ENSANIP00000013027.1"/>
    </source>
</evidence>
<reference evidence="3" key="2">
    <citation type="submission" date="2025-09" db="UniProtKB">
        <authorList>
            <consortium name="Ensembl"/>
        </authorList>
    </citation>
    <scope>IDENTIFICATION</scope>
</reference>
<name>A0A8B9MRJ6_9AVES</name>
<dbReference type="InterPro" id="IPR040554">
    <property type="entry name" value="KPWE_PEX14_dom"/>
</dbReference>
<dbReference type="Pfam" id="PF17733">
    <property type="entry name" value="KPWE_dom"/>
    <property type="match status" value="1"/>
</dbReference>
<feature type="domain" description="Peroxisomal membrane protein PEX14-like KPWE" evidence="2">
    <location>
        <begin position="25"/>
        <end position="63"/>
    </location>
</feature>
<protein>
    <recommendedName>
        <fullName evidence="2">Peroxisomal membrane protein PEX14-like KPWE domain-containing protein</fullName>
    </recommendedName>
</protein>
<accession>A0A8B9MRJ6</accession>
<dbReference type="Ensembl" id="ENSANIT00000013493.1">
    <property type="protein sequence ID" value="ENSANIP00000013027.1"/>
    <property type="gene ID" value="ENSANIG00000008844.1"/>
</dbReference>
<evidence type="ECO:0000256" key="1">
    <source>
        <dbReference type="SAM" id="MobiDB-lite"/>
    </source>
</evidence>
<keyword evidence="4" id="KW-1185">Reference proteome</keyword>
<evidence type="ECO:0000259" key="2">
    <source>
        <dbReference type="Pfam" id="PF17733"/>
    </source>
</evidence>
<sequence>QGRPQTPSCTPRRRQRCRPGKGDLVLRLIQNGQEPPGLRHPRASPTGDSPTASRLPPPTKPWENRSGSLPGPQHGSEDRGCRNVQKNFFKQEAYGCRPGAPARPGWGQRMGWE</sequence>
<organism evidence="3 4">
    <name type="scientific">Accipiter nisus</name>
    <name type="common">Eurasian sparrowhawk</name>
    <dbReference type="NCBI Taxonomy" id="211598"/>
    <lineage>
        <taxon>Eukaryota</taxon>
        <taxon>Metazoa</taxon>
        <taxon>Chordata</taxon>
        <taxon>Craniata</taxon>
        <taxon>Vertebrata</taxon>
        <taxon>Euteleostomi</taxon>
        <taxon>Archelosauria</taxon>
        <taxon>Archosauria</taxon>
        <taxon>Dinosauria</taxon>
        <taxon>Saurischia</taxon>
        <taxon>Theropoda</taxon>
        <taxon>Coelurosauria</taxon>
        <taxon>Aves</taxon>
        <taxon>Neognathae</taxon>
        <taxon>Neoaves</taxon>
        <taxon>Telluraves</taxon>
        <taxon>Accipitrimorphae</taxon>
        <taxon>Accipitriformes</taxon>
        <taxon>Accipitridae</taxon>
        <taxon>Accipitrinae</taxon>
        <taxon>Accipiter</taxon>
    </lineage>
</organism>
<reference evidence="3" key="1">
    <citation type="submission" date="2025-08" db="UniProtKB">
        <authorList>
            <consortium name="Ensembl"/>
        </authorList>
    </citation>
    <scope>IDENTIFICATION</scope>
</reference>
<evidence type="ECO:0000313" key="4">
    <source>
        <dbReference type="Proteomes" id="UP000694541"/>
    </source>
</evidence>
<dbReference type="AlphaFoldDB" id="A0A8B9MRJ6"/>
<dbReference type="Proteomes" id="UP000694541">
    <property type="component" value="Unplaced"/>
</dbReference>